<keyword evidence="6 7" id="KW-0413">Isomerase</keyword>
<dbReference type="eggNOG" id="COG0787">
    <property type="taxonomic scope" value="Bacteria"/>
</dbReference>
<dbReference type="HAMAP" id="MF_01201">
    <property type="entry name" value="Ala_racemase"/>
    <property type="match status" value="1"/>
</dbReference>
<reference evidence="11 12" key="1">
    <citation type="submission" date="2011-10" db="EMBL/GenBank/DDBJ databases">
        <title>Genome sequence of Gluconobacter morbifer G707, isolated from Drosophila gut.</title>
        <authorList>
            <person name="Lee W.-J."/>
            <person name="Kim E.-K."/>
        </authorList>
    </citation>
    <scope>NUCLEOTIDE SEQUENCE [LARGE SCALE GENOMIC DNA]</scope>
    <source>
        <strain evidence="11 12">G707</strain>
    </source>
</reference>
<keyword evidence="5 7" id="KW-0663">Pyridoxal phosphate</keyword>
<dbReference type="InterPro" id="IPR000821">
    <property type="entry name" value="Ala_racemase"/>
</dbReference>
<dbReference type="Gene3D" id="2.40.37.10">
    <property type="entry name" value="Lyase, Ornithine Decarboxylase, Chain A, domain 1"/>
    <property type="match status" value="1"/>
</dbReference>
<dbReference type="Pfam" id="PF01168">
    <property type="entry name" value="Ala_racemase_N"/>
    <property type="match status" value="1"/>
</dbReference>
<feature type="binding site" evidence="7 9">
    <location>
        <position position="308"/>
    </location>
    <ligand>
        <name>substrate</name>
    </ligand>
</feature>
<dbReference type="CDD" id="cd00430">
    <property type="entry name" value="PLPDE_III_AR"/>
    <property type="match status" value="1"/>
</dbReference>
<feature type="active site" description="Proton acceptor; specific for D-alanine" evidence="7">
    <location>
        <position position="45"/>
    </location>
</feature>
<comment type="similarity">
    <text evidence="3 7">Belongs to the alanine racemase family.</text>
</comment>
<evidence type="ECO:0000313" key="11">
    <source>
        <dbReference type="EMBL" id="EHH69462.1"/>
    </source>
</evidence>
<evidence type="ECO:0000256" key="4">
    <source>
        <dbReference type="ARBA" id="ARBA00013089"/>
    </source>
</evidence>
<dbReference type="Pfam" id="PF00842">
    <property type="entry name" value="Ala_racemase_C"/>
    <property type="match status" value="1"/>
</dbReference>
<dbReference type="NCBIfam" id="TIGR00492">
    <property type="entry name" value="alr"/>
    <property type="match status" value="1"/>
</dbReference>
<comment type="catalytic activity">
    <reaction evidence="1 7">
        <text>L-alanine = D-alanine</text>
        <dbReference type="Rhea" id="RHEA:20249"/>
        <dbReference type="ChEBI" id="CHEBI:57416"/>
        <dbReference type="ChEBI" id="CHEBI:57972"/>
        <dbReference type="EC" id="5.1.1.1"/>
    </reaction>
</comment>
<evidence type="ECO:0000256" key="5">
    <source>
        <dbReference type="ARBA" id="ARBA00022898"/>
    </source>
</evidence>
<dbReference type="Gene3D" id="3.20.20.10">
    <property type="entry name" value="Alanine racemase"/>
    <property type="match status" value="1"/>
</dbReference>
<dbReference type="PROSITE" id="PS00395">
    <property type="entry name" value="ALANINE_RACEMASE"/>
    <property type="match status" value="1"/>
</dbReference>
<comment type="pathway">
    <text evidence="7">Amino-acid biosynthesis; D-alanine biosynthesis; D-alanine from L-alanine: step 1/1.</text>
</comment>
<dbReference type="RefSeq" id="WP_008850919.1">
    <property type="nucleotide sequence ID" value="NZ_AGQV01000001.1"/>
</dbReference>
<dbReference type="PANTHER" id="PTHR30511:SF0">
    <property type="entry name" value="ALANINE RACEMASE, CATABOLIC-RELATED"/>
    <property type="match status" value="1"/>
</dbReference>
<name>G6XH04_9PROT</name>
<dbReference type="SUPFAM" id="SSF51419">
    <property type="entry name" value="PLP-binding barrel"/>
    <property type="match status" value="1"/>
</dbReference>
<protein>
    <recommendedName>
        <fullName evidence="4 7">Alanine racemase</fullName>
        <ecNumber evidence="4 7">5.1.1.1</ecNumber>
    </recommendedName>
</protein>
<dbReference type="InterPro" id="IPR009006">
    <property type="entry name" value="Ala_racemase/Decarboxylase_C"/>
</dbReference>
<dbReference type="SUPFAM" id="SSF50621">
    <property type="entry name" value="Alanine racemase C-terminal domain-like"/>
    <property type="match status" value="1"/>
</dbReference>
<dbReference type="EC" id="5.1.1.1" evidence="4 7"/>
<evidence type="ECO:0000256" key="2">
    <source>
        <dbReference type="ARBA" id="ARBA00001933"/>
    </source>
</evidence>
<evidence type="ECO:0000313" key="12">
    <source>
        <dbReference type="Proteomes" id="UP000004949"/>
    </source>
</evidence>
<dbReference type="GO" id="GO:0030632">
    <property type="term" value="P:D-alanine biosynthetic process"/>
    <property type="evidence" value="ECO:0007669"/>
    <property type="project" value="UniProtKB-UniRule"/>
</dbReference>
<feature type="modified residue" description="N6-(pyridoxal phosphate)lysine" evidence="7 8">
    <location>
        <position position="45"/>
    </location>
</feature>
<dbReference type="InterPro" id="IPR011079">
    <property type="entry name" value="Ala_racemase_C"/>
</dbReference>
<proteinExistence type="inferred from homology"/>
<evidence type="ECO:0000256" key="9">
    <source>
        <dbReference type="PIRSR" id="PIRSR600821-52"/>
    </source>
</evidence>
<dbReference type="PANTHER" id="PTHR30511">
    <property type="entry name" value="ALANINE RACEMASE"/>
    <property type="match status" value="1"/>
</dbReference>
<gene>
    <name evidence="11" type="ORF">GMO_07690</name>
</gene>
<dbReference type="InterPro" id="IPR001608">
    <property type="entry name" value="Ala_racemase_N"/>
</dbReference>
<evidence type="ECO:0000259" key="10">
    <source>
        <dbReference type="SMART" id="SM01005"/>
    </source>
</evidence>
<dbReference type="InterPro" id="IPR029066">
    <property type="entry name" value="PLP-binding_barrel"/>
</dbReference>
<comment type="cofactor">
    <cofactor evidence="2 7 8">
        <name>pyridoxal 5'-phosphate</name>
        <dbReference type="ChEBI" id="CHEBI:597326"/>
    </cofactor>
</comment>
<dbReference type="GO" id="GO:0008784">
    <property type="term" value="F:alanine racemase activity"/>
    <property type="evidence" value="ECO:0007669"/>
    <property type="project" value="UniProtKB-UniRule"/>
</dbReference>
<sequence>MKKTIPDAASARAGAWLTVDLDAISANYGLLSRMCASAECAAVIKADAYGLGAERIAPLLEGQGARTFFVAHLDEGIHLRTILPERRIFVLHGFMPGCAATMADHGLLPVLNDLSQVEEWKALCALKGQALPAALQVDSGMSRFGLSEADLENRAQFEGLSLHLIMSHLACADTPDHPANARQRQRFLEMAAFFPRIPRSLSASSGIFLGPEYHFELTRPGAALYGIAPQPGNRSLSPVLGLDARIVQIRTVRAGERVGYGLTWEAQEPTRIATLGLGYADGFFRAQAGEASVWHGSKRLPVIGRVSMDSICIDLNAASESLEPGDVLSVVGPCQDVDALAASGKTIGYEVLTSLGSRFHRFYKQSQRDLQNDSRPAVRAEGADG</sequence>
<dbReference type="GO" id="GO:0030170">
    <property type="term" value="F:pyridoxal phosphate binding"/>
    <property type="evidence" value="ECO:0007669"/>
    <property type="project" value="UniProtKB-UniRule"/>
</dbReference>
<dbReference type="EMBL" id="AGQV01000001">
    <property type="protein sequence ID" value="EHH69462.1"/>
    <property type="molecule type" value="Genomic_DNA"/>
</dbReference>
<dbReference type="OrthoDB" id="9813814at2"/>
<organism evidence="11 12">
    <name type="scientific">Gluconobacter morbifer G707</name>
    <dbReference type="NCBI Taxonomy" id="1088869"/>
    <lineage>
        <taxon>Bacteria</taxon>
        <taxon>Pseudomonadati</taxon>
        <taxon>Pseudomonadota</taxon>
        <taxon>Alphaproteobacteria</taxon>
        <taxon>Acetobacterales</taxon>
        <taxon>Acetobacteraceae</taxon>
        <taxon>Gluconobacter</taxon>
    </lineage>
</organism>
<dbReference type="Proteomes" id="UP000004949">
    <property type="component" value="Unassembled WGS sequence"/>
</dbReference>
<dbReference type="AlphaFoldDB" id="G6XH04"/>
<evidence type="ECO:0000256" key="8">
    <source>
        <dbReference type="PIRSR" id="PIRSR600821-50"/>
    </source>
</evidence>
<dbReference type="GO" id="GO:0005829">
    <property type="term" value="C:cytosol"/>
    <property type="evidence" value="ECO:0007669"/>
    <property type="project" value="TreeGrafter"/>
</dbReference>
<accession>G6XH04</accession>
<evidence type="ECO:0000256" key="1">
    <source>
        <dbReference type="ARBA" id="ARBA00000316"/>
    </source>
</evidence>
<dbReference type="InterPro" id="IPR020622">
    <property type="entry name" value="Ala_racemase_pyridoxalP-BS"/>
</dbReference>
<feature type="active site" description="Proton acceptor; specific for L-alanine" evidence="7">
    <location>
        <position position="260"/>
    </location>
</feature>
<evidence type="ECO:0000256" key="3">
    <source>
        <dbReference type="ARBA" id="ARBA00007880"/>
    </source>
</evidence>
<dbReference type="SMART" id="SM01005">
    <property type="entry name" value="Ala_racemase_C"/>
    <property type="match status" value="1"/>
</dbReference>
<evidence type="ECO:0000256" key="7">
    <source>
        <dbReference type="HAMAP-Rule" id="MF_01201"/>
    </source>
</evidence>
<dbReference type="PRINTS" id="PR00992">
    <property type="entry name" value="ALARACEMASE"/>
</dbReference>
<dbReference type="UniPathway" id="UPA00042">
    <property type="reaction ID" value="UER00497"/>
</dbReference>
<dbReference type="STRING" id="1088869.GMO_07690"/>
<dbReference type="PATRIC" id="fig|1088869.3.peg.775"/>
<evidence type="ECO:0000256" key="6">
    <source>
        <dbReference type="ARBA" id="ARBA00023235"/>
    </source>
</evidence>
<comment type="function">
    <text evidence="7">Catalyzes the interconversion of L-alanine and D-alanine. May also act on other amino acids.</text>
</comment>
<keyword evidence="12" id="KW-1185">Reference proteome</keyword>
<feature type="domain" description="Alanine racemase C-terminal" evidence="10">
    <location>
        <begin position="239"/>
        <end position="364"/>
    </location>
</feature>
<feature type="binding site" evidence="7 9">
    <location>
        <position position="143"/>
    </location>
    <ligand>
        <name>substrate</name>
    </ligand>
</feature>
<comment type="caution">
    <text evidence="11">The sequence shown here is derived from an EMBL/GenBank/DDBJ whole genome shotgun (WGS) entry which is preliminary data.</text>
</comment>